<gene>
    <name evidence="6" type="ORF">HQ865_23320</name>
</gene>
<reference evidence="6 7" key="1">
    <citation type="submission" date="2020-05" db="EMBL/GenBank/DDBJ databases">
        <title>Mucilaginibacter mali sp. nov.</title>
        <authorList>
            <person name="Kim H.S."/>
            <person name="Lee K.C."/>
            <person name="Suh M.K."/>
            <person name="Kim J.-S."/>
            <person name="Han K.-I."/>
            <person name="Eom M.K."/>
            <person name="Shin Y.K."/>
            <person name="Lee J.-S."/>
        </authorList>
    </citation>
    <scope>NUCLEOTIDE SEQUENCE [LARGE SCALE GENOMIC DNA]</scope>
    <source>
        <strain evidence="6 7">G2-14</strain>
    </source>
</reference>
<dbReference type="PROSITE" id="PS00194">
    <property type="entry name" value="THIOREDOXIN_1"/>
    <property type="match status" value="1"/>
</dbReference>
<dbReference type="PROSITE" id="PS51352">
    <property type="entry name" value="THIOREDOXIN_2"/>
    <property type="match status" value="1"/>
</dbReference>
<evidence type="ECO:0000259" key="5">
    <source>
        <dbReference type="PROSITE" id="PS51352"/>
    </source>
</evidence>
<dbReference type="Gene3D" id="3.40.30.10">
    <property type="entry name" value="Glutaredoxin"/>
    <property type="match status" value="1"/>
</dbReference>
<feature type="chain" id="PRO_5028967263" evidence="4">
    <location>
        <begin position="24"/>
        <end position="641"/>
    </location>
</feature>
<dbReference type="InterPro" id="IPR036249">
    <property type="entry name" value="Thioredoxin-like_sf"/>
</dbReference>
<dbReference type="Proteomes" id="UP000505355">
    <property type="component" value="Chromosome"/>
</dbReference>
<dbReference type="InterPro" id="IPR011990">
    <property type="entry name" value="TPR-like_helical_dom_sf"/>
</dbReference>
<comment type="subcellular location">
    <subcellularLocation>
        <location evidence="1">Cell envelope</location>
    </subcellularLocation>
</comment>
<dbReference type="InterPro" id="IPR013766">
    <property type="entry name" value="Thioredoxin_domain"/>
</dbReference>
<dbReference type="InterPro" id="IPR013740">
    <property type="entry name" value="Redoxin"/>
</dbReference>
<dbReference type="SUPFAM" id="SSF52833">
    <property type="entry name" value="Thioredoxin-like"/>
    <property type="match status" value="1"/>
</dbReference>
<keyword evidence="3" id="KW-0676">Redox-active center</keyword>
<dbReference type="GO" id="GO:0006950">
    <property type="term" value="P:response to stress"/>
    <property type="evidence" value="ECO:0007669"/>
    <property type="project" value="UniProtKB-ARBA"/>
</dbReference>
<dbReference type="InterPro" id="IPR017937">
    <property type="entry name" value="Thioredoxin_CS"/>
</dbReference>
<evidence type="ECO:0000256" key="4">
    <source>
        <dbReference type="SAM" id="SignalP"/>
    </source>
</evidence>
<dbReference type="RefSeq" id="WP_173417217.1">
    <property type="nucleotide sequence ID" value="NZ_CP054139.1"/>
</dbReference>
<dbReference type="GO" id="GO:0017004">
    <property type="term" value="P:cytochrome complex assembly"/>
    <property type="evidence" value="ECO:0007669"/>
    <property type="project" value="UniProtKB-KW"/>
</dbReference>
<feature type="signal peptide" evidence="4">
    <location>
        <begin position="1"/>
        <end position="23"/>
    </location>
</feature>
<evidence type="ECO:0000313" key="7">
    <source>
        <dbReference type="Proteomes" id="UP000505355"/>
    </source>
</evidence>
<dbReference type="GO" id="GO:0016491">
    <property type="term" value="F:oxidoreductase activity"/>
    <property type="evidence" value="ECO:0007669"/>
    <property type="project" value="InterPro"/>
</dbReference>
<dbReference type="GO" id="GO:0030313">
    <property type="term" value="C:cell envelope"/>
    <property type="evidence" value="ECO:0007669"/>
    <property type="project" value="UniProtKB-SubCell"/>
</dbReference>
<evidence type="ECO:0000256" key="2">
    <source>
        <dbReference type="ARBA" id="ARBA00022748"/>
    </source>
</evidence>
<dbReference type="PANTHER" id="PTHR42852:SF13">
    <property type="entry name" value="PROTEIN DIPZ"/>
    <property type="match status" value="1"/>
</dbReference>
<dbReference type="InterPro" id="IPR050553">
    <property type="entry name" value="Thioredoxin_ResA/DsbE_sf"/>
</dbReference>
<feature type="domain" description="Thioredoxin" evidence="5">
    <location>
        <begin position="493"/>
        <end position="639"/>
    </location>
</feature>
<evidence type="ECO:0000313" key="6">
    <source>
        <dbReference type="EMBL" id="QKJ32568.1"/>
    </source>
</evidence>
<accession>A0A7D4PWL3</accession>
<dbReference type="CDD" id="cd02966">
    <property type="entry name" value="TlpA_like_family"/>
    <property type="match status" value="1"/>
</dbReference>
<protein>
    <submittedName>
        <fullName evidence="6">TlpA family protein disulfide reductase</fullName>
    </submittedName>
</protein>
<name>A0A7D4PWL3_9SPHI</name>
<dbReference type="PANTHER" id="PTHR42852">
    <property type="entry name" value="THIOL:DISULFIDE INTERCHANGE PROTEIN DSBE"/>
    <property type="match status" value="1"/>
</dbReference>
<dbReference type="KEGG" id="mmab:HQ865_23320"/>
<dbReference type="Gene3D" id="1.25.40.10">
    <property type="entry name" value="Tetratricopeptide repeat domain"/>
    <property type="match status" value="1"/>
</dbReference>
<dbReference type="AlphaFoldDB" id="A0A7D4PWL3"/>
<keyword evidence="4" id="KW-0732">Signal</keyword>
<keyword evidence="7" id="KW-1185">Reference proteome</keyword>
<evidence type="ECO:0000256" key="3">
    <source>
        <dbReference type="ARBA" id="ARBA00023284"/>
    </source>
</evidence>
<proteinExistence type="predicted"/>
<organism evidence="6 7">
    <name type="scientific">Mucilaginibacter mali</name>
    <dbReference type="NCBI Taxonomy" id="2740462"/>
    <lineage>
        <taxon>Bacteria</taxon>
        <taxon>Pseudomonadati</taxon>
        <taxon>Bacteroidota</taxon>
        <taxon>Sphingobacteriia</taxon>
        <taxon>Sphingobacteriales</taxon>
        <taxon>Sphingobacteriaceae</taxon>
        <taxon>Mucilaginibacter</taxon>
    </lineage>
</organism>
<keyword evidence="2" id="KW-0201">Cytochrome c-type biogenesis</keyword>
<dbReference type="EMBL" id="CP054139">
    <property type="protein sequence ID" value="QKJ32568.1"/>
    <property type="molecule type" value="Genomic_DNA"/>
</dbReference>
<evidence type="ECO:0000256" key="1">
    <source>
        <dbReference type="ARBA" id="ARBA00004196"/>
    </source>
</evidence>
<sequence length="641" mass="71997">MMQKFVKAALFVWLTGCAQTLLAQNPLTSSPAFPERGQEVTITYHAGSPGAKIPAGAKNISLVFTYSTFYELPYKLPLVQHGNDWSVTFKLQRYATFATFYVQSDNIIDKPADNKHYNIAVYTNGKRVENGYLHEAYSLSAQMGRSALVHDMQRQLLQTELENYPDNYEAKIRLITNGIAGTKDAAEKKKLYEQGEQMIAGYFAQAPTVMGRINKVTMGYLILGENSRVDSVHRVVVNKYPNSDAAMDLLTEIVNKEKDTTKRIIKLEQALKTAKDPRGDGAKSLHSDLFDYYAARKNAPKALYHARFFRNDTSPHRARTLKEIAETLTKNHLAPDTALKYAGQALAIVDTYPVGIIRYFPEFGYIPAYVADSTRAKQVGMARASLLSIAAINHISKGHTITAIKEADEAVTLSDDKQTLNNIAWVYERQHQPEKAFNTYWKILLKEPGDSLALKASRKNYQAYKGSADGYKERLAELEKIQKQQMTRLVKKELLNLPGPQLLAITDLQGHPLDKESLKGKVVIMDFWATWCVPCMEELPYLQKVYTKYKDNPRVVFMVINSGSKNTLADAQNWAKQHSNYTFPLFYNGDSNIGDKVGFNLIPTIAVLDRSGKMQLRTIGFEGAVLEQKLSAGIDLLLEGM</sequence>
<dbReference type="Pfam" id="PF08534">
    <property type="entry name" value="Redoxin"/>
    <property type="match status" value="1"/>
</dbReference>
<dbReference type="SUPFAM" id="SSF48452">
    <property type="entry name" value="TPR-like"/>
    <property type="match status" value="1"/>
</dbReference>